<dbReference type="OrthoDB" id="3173688at2"/>
<accession>A0A3M8B7U4</accession>
<organism evidence="3 4">
    <name type="scientific">Brevibacillus gelatini</name>
    <dbReference type="NCBI Taxonomy" id="1655277"/>
    <lineage>
        <taxon>Bacteria</taxon>
        <taxon>Bacillati</taxon>
        <taxon>Bacillota</taxon>
        <taxon>Bacilli</taxon>
        <taxon>Bacillales</taxon>
        <taxon>Paenibacillaceae</taxon>
        <taxon>Brevibacillus</taxon>
    </lineage>
</organism>
<keyword evidence="4" id="KW-1185">Reference proteome</keyword>
<protein>
    <submittedName>
        <fullName evidence="3">GHKL domain-containing protein</fullName>
    </submittedName>
</protein>
<dbReference type="Gene3D" id="3.30.565.10">
    <property type="entry name" value="Histidine kinase-like ATPase, C-terminal domain"/>
    <property type="match status" value="1"/>
</dbReference>
<dbReference type="PANTHER" id="PTHR40448">
    <property type="entry name" value="TWO-COMPONENT SENSOR HISTIDINE KINASE"/>
    <property type="match status" value="1"/>
</dbReference>
<reference evidence="3 4" key="1">
    <citation type="submission" date="2018-10" db="EMBL/GenBank/DDBJ databases">
        <title>Phylogenomics of Brevibacillus.</title>
        <authorList>
            <person name="Dunlap C."/>
        </authorList>
    </citation>
    <scope>NUCLEOTIDE SEQUENCE [LARGE SCALE GENOMIC DNA]</scope>
    <source>
        <strain evidence="3 4">DSM 100115</strain>
    </source>
</reference>
<dbReference type="InterPro" id="IPR036890">
    <property type="entry name" value="HATPase_C_sf"/>
</dbReference>
<evidence type="ECO:0000256" key="1">
    <source>
        <dbReference type="SAM" id="Phobius"/>
    </source>
</evidence>
<dbReference type="Pfam" id="PF14501">
    <property type="entry name" value="HATPase_c_5"/>
    <property type="match status" value="1"/>
</dbReference>
<dbReference type="SUPFAM" id="SSF55874">
    <property type="entry name" value="ATPase domain of HSP90 chaperone/DNA topoisomerase II/histidine kinase"/>
    <property type="match status" value="1"/>
</dbReference>
<evidence type="ECO:0000313" key="4">
    <source>
        <dbReference type="Proteomes" id="UP000268829"/>
    </source>
</evidence>
<dbReference type="Proteomes" id="UP000268829">
    <property type="component" value="Unassembled WGS sequence"/>
</dbReference>
<dbReference type="GO" id="GO:0042802">
    <property type="term" value="F:identical protein binding"/>
    <property type="evidence" value="ECO:0007669"/>
    <property type="project" value="TreeGrafter"/>
</dbReference>
<feature type="domain" description="Sensor histidine kinase NatK-like C-terminal" evidence="2">
    <location>
        <begin position="171"/>
        <end position="274"/>
    </location>
</feature>
<dbReference type="PANTHER" id="PTHR40448:SF1">
    <property type="entry name" value="TWO-COMPONENT SENSOR HISTIDINE KINASE"/>
    <property type="match status" value="1"/>
</dbReference>
<evidence type="ECO:0000313" key="3">
    <source>
        <dbReference type="EMBL" id="RNB59449.1"/>
    </source>
</evidence>
<feature type="transmembrane region" description="Helical" evidence="1">
    <location>
        <begin position="12"/>
        <end position="34"/>
    </location>
</feature>
<dbReference type="EMBL" id="RHHS01000013">
    <property type="protein sequence ID" value="RNB59449.1"/>
    <property type="molecule type" value="Genomic_DNA"/>
</dbReference>
<keyword evidence="1" id="KW-0472">Membrane</keyword>
<feature type="transmembrane region" description="Helical" evidence="1">
    <location>
        <begin position="40"/>
        <end position="63"/>
    </location>
</feature>
<dbReference type="InterPro" id="IPR032834">
    <property type="entry name" value="NatK-like_C"/>
</dbReference>
<dbReference type="AlphaFoldDB" id="A0A3M8B7U4"/>
<dbReference type="RefSeq" id="WP_122903616.1">
    <property type="nucleotide sequence ID" value="NZ_RHHS01000013.1"/>
</dbReference>
<gene>
    <name evidence="3" type="ORF">EDM57_04720</name>
</gene>
<proteinExistence type="predicted"/>
<name>A0A3M8B7U4_9BACL</name>
<comment type="caution">
    <text evidence="3">The sequence shown here is derived from an EMBL/GenBank/DDBJ whole genome shotgun (WGS) entry which is preliminary data.</text>
</comment>
<sequence>MFIIPKTLEQFYVLLLYIIGIIELILMTIAVINIEVIEKVWTLNISMTILFALLILIFIRYLFIVIAKTAHETSKQYSHSQELVYNMFEETISEVSKNYTLIDEMLENEQYSNARKYLNNILDLKDEHTFITEIHNPALSYLLSVKFYDAYKRGVTVNCDITSKSQLASFNTKDLVAIVGNLLDNAIKASEHSENKQITFRWYTIDKEDVLIFENCYLKSEDVSISCWFELGYTTNKDKKRGNGLAIVKKLVEKHNGTIIGQAKDNHVQFTVTLKNP</sequence>
<keyword evidence="1" id="KW-0812">Transmembrane</keyword>
<evidence type="ECO:0000259" key="2">
    <source>
        <dbReference type="Pfam" id="PF14501"/>
    </source>
</evidence>
<keyword evidence="1" id="KW-1133">Transmembrane helix</keyword>